<name>X7Z5F9_MYCXE</name>
<protein>
    <submittedName>
        <fullName evidence="1">NADH ubiquinone oxidoreductase, 20 kDa subunit domain protein</fullName>
    </submittedName>
</protein>
<evidence type="ECO:0000313" key="1">
    <source>
        <dbReference type="EMBL" id="EUA14023.1"/>
    </source>
</evidence>
<dbReference type="AlphaFoldDB" id="X7Z5F9"/>
<organism evidence="1">
    <name type="scientific">Mycobacterium xenopi 4042</name>
    <dbReference type="NCBI Taxonomy" id="1299334"/>
    <lineage>
        <taxon>Bacteria</taxon>
        <taxon>Bacillati</taxon>
        <taxon>Actinomycetota</taxon>
        <taxon>Actinomycetes</taxon>
        <taxon>Mycobacteriales</taxon>
        <taxon>Mycobacteriaceae</taxon>
        <taxon>Mycobacterium</taxon>
    </lineage>
</organism>
<dbReference type="EMBL" id="JAOB01000081">
    <property type="protein sequence ID" value="EUA14023.1"/>
    <property type="molecule type" value="Genomic_DNA"/>
</dbReference>
<accession>X7Z5F9</accession>
<gene>
    <name evidence="1" type="ORF">I553_7143</name>
</gene>
<sequence>MGSPGSAPRAISSTLGWVAAVNATESPSQLKPALIQRT</sequence>
<dbReference type="PATRIC" id="fig|1299334.3.peg.8903"/>
<proteinExistence type="predicted"/>
<reference evidence="1" key="1">
    <citation type="submission" date="2014-01" db="EMBL/GenBank/DDBJ databases">
        <authorList>
            <person name="Brown-Elliot B."/>
            <person name="Wallace R."/>
            <person name="Lenaerts A."/>
            <person name="Ordway D."/>
            <person name="DeGroote M.A."/>
            <person name="Parker T."/>
            <person name="Sizemore C."/>
            <person name="Tallon L.J."/>
            <person name="Sadzewicz L.K."/>
            <person name="Sengamalay N."/>
            <person name="Fraser C.M."/>
            <person name="Hine E."/>
            <person name="Shefchek K.A."/>
            <person name="Das S.P."/>
            <person name="Tettelin H."/>
        </authorList>
    </citation>
    <scope>NUCLEOTIDE SEQUENCE [LARGE SCALE GENOMIC DNA]</scope>
    <source>
        <strain evidence="1">4042</strain>
    </source>
</reference>
<keyword evidence="1" id="KW-0830">Ubiquinone</keyword>
<comment type="caution">
    <text evidence="1">The sequence shown here is derived from an EMBL/GenBank/DDBJ whole genome shotgun (WGS) entry which is preliminary data.</text>
</comment>